<name>A0ABT2AFF3_9BURK</name>
<gene>
    <name evidence="2" type="ORF">NX780_01275</name>
</gene>
<evidence type="ECO:0000313" key="2">
    <source>
        <dbReference type="EMBL" id="MCS0594972.1"/>
    </source>
</evidence>
<feature type="domain" description="VOC" evidence="1">
    <location>
        <begin position="4"/>
        <end position="128"/>
    </location>
</feature>
<dbReference type="Proteomes" id="UP001206572">
    <property type="component" value="Unassembled WGS sequence"/>
</dbReference>
<dbReference type="SUPFAM" id="SSF54593">
    <property type="entry name" value="Glyoxalase/Bleomycin resistance protein/Dihydroxybiphenyl dioxygenase"/>
    <property type="match status" value="1"/>
</dbReference>
<dbReference type="Gene3D" id="3.10.180.10">
    <property type="entry name" value="2,3-Dihydroxybiphenyl 1,2-Dioxygenase, domain 1"/>
    <property type="match status" value="1"/>
</dbReference>
<organism evidence="2 3">
    <name type="scientific">Massilia agri</name>
    <dbReference type="NCBI Taxonomy" id="1886785"/>
    <lineage>
        <taxon>Bacteria</taxon>
        <taxon>Pseudomonadati</taxon>
        <taxon>Pseudomonadota</taxon>
        <taxon>Betaproteobacteria</taxon>
        <taxon>Burkholderiales</taxon>
        <taxon>Oxalobacteraceae</taxon>
        <taxon>Telluria group</taxon>
        <taxon>Massilia</taxon>
    </lineage>
</organism>
<keyword evidence="3" id="KW-1185">Reference proteome</keyword>
<dbReference type="InterPro" id="IPR029068">
    <property type="entry name" value="Glyas_Bleomycin-R_OHBP_Dase"/>
</dbReference>
<proteinExistence type="predicted"/>
<reference evidence="2 3" key="1">
    <citation type="submission" date="2022-08" db="EMBL/GenBank/DDBJ databases">
        <title>Reclassification of Massilia species as members of the genera Telluria, Duganella, Pseudoduganella, Mokoshia gen. nov. and Zemynaea gen. nov. using orthogonal and non-orthogonal genome-based approaches.</title>
        <authorList>
            <person name="Bowman J.P."/>
        </authorList>
    </citation>
    <scope>NUCLEOTIDE SEQUENCE [LARGE SCALE GENOMIC DNA]</scope>
    <source>
        <strain evidence="2 3">JCM 31661</strain>
    </source>
</reference>
<dbReference type="InterPro" id="IPR004360">
    <property type="entry name" value="Glyas_Fos-R_dOase_dom"/>
</dbReference>
<evidence type="ECO:0000313" key="3">
    <source>
        <dbReference type="Proteomes" id="UP001206572"/>
    </source>
</evidence>
<evidence type="ECO:0000259" key="1">
    <source>
        <dbReference type="PROSITE" id="PS51819"/>
    </source>
</evidence>
<dbReference type="EMBL" id="JANUHA010000001">
    <property type="protein sequence ID" value="MCS0594972.1"/>
    <property type="molecule type" value="Genomic_DNA"/>
</dbReference>
<dbReference type="InterPro" id="IPR037523">
    <property type="entry name" value="VOC_core"/>
</dbReference>
<dbReference type="RefSeq" id="WP_258826058.1">
    <property type="nucleotide sequence ID" value="NZ_JANUHA010000001.1"/>
</dbReference>
<dbReference type="Pfam" id="PF00903">
    <property type="entry name" value="Glyoxalase"/>
    <property type="match status" value="1"/>
</dbReference>
<protein>
    <submittedName>
        <fullName evidence="2">VOC family protein</fullName>
    </submittedName>
</protein>
<dbReference type="PROSITE" id="PS51819">
    <property type="entry name" value="VOC"/>
    <property type="match status" value="1"/>
</dbReference>
<comment type="caution">
    <text evidence="2">The sequence shown here is derived from an EMBL/GenBank/DDBJ whole genome shotgun (WGS) entry which is preliminary data.</text>
</comment>
<sequence>MLAHADAIATVGVRDIEAAREFYGNVLGLQEGEPGDCPQPDVLIFRSGNTWVQVYRSDYAGTNQATAITWDVGERIVEIVDGLKAKGATFERYDVPGMRLEGELYVTEGFKVTWLKDPDRNILSINGK</sequence>
<accession>A0ABT2AFF3</accession>